<proteinExistence type="predicted"/>
<sequence>MEEETLIVKDTEKLNDYTCFDVILPSYLPEGYKFNRAGFFRDENGVVENTKYIDLYFTNEKVEKYIFISQSPADEETAYSLSTDGKIEEIKVNGVDAV</sequence>
<evidence type="ECO:0000313" key="2">
    <source>
        <dbReference type="EMBL" id="SHD78154.1"/>
    </source>
</evidence>
<dbReference type="EMBL" id="LT669839">
    <property type="protein sequence ID" value="SHD78154.1"/>
    <property type="molecule type" value="Genomic_DNA"/>
</dbReference>
<protein>
    <recommendedName>
        <fullName evidence="1">DUF4367 domain-containing protein</fullName>
    </recommendedName>
</protein>
<organism evidence="2 3">
    <name type="scientific">[Clostridium] ultunense Esp</name>
    <dbReference type="NCBI Taxonomy" id="1288971"/>
    <lineage>
        <taxon>Bacteria</taxon>
        <taxon>Bacillati</taxon>
        <taxon>Bacillota</taxon>
        <taxon>Tissierellia</taxon>
        <taxon>Tissierellales</taxon>
        <taxon>Tepidimicrobiaceae</taxon>
        <taxon>Schnuerera</taxon>
    </lineage>
</organism>
<evidence type="ECO:0000259" key="1">
    <source>
        <dbReference type="Pfam" id="PF14285"/>
    </source>
</evidence>
<reference evidence="2 3" key="1">
    <citation type="submission" date="2016-11" db="EMBL/GenBank/DDBJ databases">
        <authorList>
            <person name="Manzoor S."/>
        </authorList>
    </citation>
    <scope>NUCLEOTIDE SEQUENCE [LARGE SCALE GENOMIC DNA]</scope>
    <source>
        <strain evidence="2">Clostridium ultunense strain Esp</strain>
    </source>
</reference>
<accession>A0A1M4PRP2</accession>
<evidence type="ECO:0000313" key="3">
    <source>
        <dbReference type="Proteomes" id="UP000245423"/>
    </source>
</evidence>
<dbReference type="RefSeq" id="WP_279386015.1">
    <property type="nucleotide sequence ID" value="NZ_LT669839.1"/>
</dbReference>
<name>A0A1M4PRP2_9FIRM</name>
<feature type="domain" description="DUF4367" evidence="1">
    <location>
        <begin position="24"/>
        <end position="97"/>
    </location>
</feature>
<dbReference type="AlphaFoldDB" id="A0A1M4PRP2"/>
<keyword evidence="3" id="KW-1185">Reference proteome</keyword>
<dbReference type="Pfam" id="PF14285">
    <property type="entry name" value="DUF4367"/>
    <property type="match status" value="1"/>
</dbReference>
<dbReference type="Proteomes" id="UP000245423">
    <property type="component" value="Chromosome 1"/>
</dbReference>
<gene>
    <name evidence="2" type="ORF">CUESP1_2822</name>
</gene>
<dbReference type="InterPro" id="IPR025377">
    <property type="entry name" value="DUF4367"/>
</dbReference>